<dbReference type="EMBL" id="JAGHKP010000001">
    <property type="protein sequence ID" value="MBO9150867.1"/>
    <property type="molecule type" value="Genomic_DNA"/>
</dbReference>
<sequence length="123" mass="14549">MSPYLKATLIPVVIVSTAAALYFDLSFFLRDDYAFGAYLPGCLFTISYLIVKCCSVPLGFNRVRTRLAASFALYTIFICLYHYPLWWSFFDRFRDNDFMHVFIIITLTEFFHTYREYFFGSQK</sequence>
<keyword evidence="1" id="KW-0472">Membrane</keyword>
<feature type="transmembrane region" description="Helical" evidence="1">
    <location>
        <begin position="67"/>
        <end position="86"/>
    </location>
</feature>
<evidence type="ECO:0000256" key="1">
    <source>
        <dbReference type="SAM" id="Phobius"/>
    </source>
</evidence>
<feature type="transmembrane region" description="Helical" evidence="1">
    <location>
        <begin position="7"/>
        <end position="29"/>
    </location>
</feature>
<keyword evidence="1" id="KW-0812">Transmembrane</keyword>
<evidence type="ECO:0000313" key="2">
    <source>
        <dbReference type="EMBL" id="MBO9150867.1"/>
    </source>
</evidence>
<organism evidence="2 3">
    <name type="scientific">Chitinophaga chungangae</name>
    <dbReference type="NCBI Taxonomy" id="2821488"/>
    <lineage>
        <taxon>Bacteria</taxon>
        <taxon>Pseudomonadati</taxon>
        <taxon>Bacteroidota</taxon>
        <taxon>Chitinophagia</taxon>
        <taxon>Chitinophagales</taxon>
        <taxon>Chitinophagaceae</taxon>
        <taxon>Chitinophaga</taxon>
    </lineage>
</organism>
<feature type="transmembrane region" description="Helical" evidence="1">
    <location>
        <begin position="35"/>
        <end position="60"/>
    </location>
</feature>
<dbReference type="RefSeq" id="WP_209142528.1">
    <property type="nucleotide sequence ID" value="NZ_JAGHKP010000001.1"/>
</dbReference>
<keyword evidence="1" id="KW-1133">Transmembrane helix</keyword>
<comment type="caution">
    <text evidence="2">The sequence shown here is derived from an EMBL/GenBank/DDBJ whole genome shotgun (WGS) entry which is preliminary data.</text>
</comment>
<gene>
    <name evidence="2" type="ORF">J7I43_01500</name>
</gene>
<keyword evidence="3" id="KW-1185">Reference proteome</keyword>
<protein>
    <submittedName>
        <fullName evidence="2">Uncharacterized protein</fullName>
    </submittedName>
</protein>
<name>A0ABS3Y865_9BACT</name>
<evidence type="ECO:0000313" key="3">
    <source>
        <dbReference type="Proteomes" id="UP000679126"/>
    </source>
</evidence>
<dbReference type="Proteomes" id="UP000679126">
    <property type="component" value="Unassembled WGS sequence"/>
</dbReference>
<proteinExistence type="predicted"/>
<reference evidence="3" key="1">
    <citation type="submission" date="2021-03" db="EMBL/GenBank/DDBJ databases">
        <title>Assistant Professor.</title>
        <authorList>
            <person name="Huq M.A."/>
        </authorList>
    </citation>
    <scope>NUCLEOTIDE SEQUENCE [LARGE SCALE GENOMIC DNA]</scope>
    <source>
        <strain evidence="3">MAH-28</strain>
    </source>
</reference>
<accession>A0ABS3Y865</accession>